<dbReference type="RefSeq" id="WP_066158437.1">
    <property type="nucleotide sequence ID" value="NZ_CP020814.1"/>
</dbReference>
<accession>A0A1X9M5L8</accession>
<sequence>MRGNINFTVFHNAIYKFRNDLSLNLEEKRALLNALEETIGDFIPTAEELLIQKERIARLDNIDGKRDPEAFNALLEQCKGYEDKYLN</sequence>
<keyword evidence="2" id="KW-1185">Reference proteome</keyword>
<name>A0A1X9M5L8_9BACI</name>
<dbReference type="STRING" id="199441.BkAM31D_02165"/>
<gene>
    <name evidence="1" type="ORF">BkAM31D_02165</name>
</gene>
<dbReference type="AlphaFoldDB" id="A0A1X9M5L8"/>
<protein>
    <submittedName>
        <fullName evidence="1">Uncharacterized protein</fullName>
    </submittedName>
</protein>
<organism evidence="1 2">
    <name type="scientific">Halalkalibacter krulwichiae</name>
    <dbReference type="NCBI Taxonomy" id="199441"/>
    <lineage>
        <taxon>Bacteria</taxon>
        <taxon>Bacillati</taxon>
        <taxon>Bacillota</taxon>
        <taxon>Bacilli</taxon>
        <taxon>Bacillales</taxon>
        <taxon>Bacillaceae</taxon>
        <taxon>Halalkalibacter</taxon>
    </lineage>
</organism>
<proteinExistence type="predicted"/>
<dbReference type="KEGG" id="bkw:BkAM31D_02165"/>
<dbReference type="EMBL" id="CP020814">
    <property type="protein sequence ID" value="ARK28746.1"/>
    <property type="molecule type" value="Genomic_DNA"/>
</dbReference>
<reference evidence="1 2" key="1">
    <citation type="submission" date="2017-04" db="EMBL/GenBank/DDBJ databases">
        <title>Bacillus krulwichiae AM31D Genome sequencing and assembly.</title>
        <authorList>
            <person name="Krulwich T.A."/>
            <person name="Anastor L."/>
            <person name="Ehrlich R."/>
            <person name="Ehrlich G.D."/>
            <person name="Janto B."/>
        </authorList>
    </citation>
    <scope>NUCLEOTIDE SEQUENCE [LARGE SCALE GENOMIC DNA]</scope>
    <source>
        <strain evidence="1 2">AM31D</strain>
    </source>
</reference>
<evidence type="ECO:0000313" key="1">
    <source>
        <dbReference type="EMBL" id="ARK28746.1"/>
    </source>
</evidence>
<evidence type="ECO:0000313" key="2">
    <source>
        <dbReference type="Proteomes" id="UP000193006"/>
    </source>
</evidence>
<dbReference type="Proteomes" id="UP000193006">
    <property type="component" value="Chromosome"/>
</dbReference>